<name>A0A8J5UWS7_9ASCO</name>
<dbReference type="RefSeq" id="XP_049262097.1">
    <property type="nucleotide sequence ID" value="XM_049408589.1"/>
</dbReference>
<keyword evidence="9" id="KW-1185">Reference proteome</keyword>
<feature type="transmembrane region" description="Helical" evidence="7">
    <location>
        <begin position="269"/>
        <end position="287"/>
    </location>
</feature>
<protein>
    <submittedName>
        <fullName evidence="8">TPO5</fullName>
    </submittedName>
</protein>
<evidence type="ECO:0000256" key="6">
    <source>
        <dbReference type="SAM" id="MobiDB-lite"/>
    </source>
</evidence>
<feature type="transmembrane region" description="Helical" evidence="7">
    <location>
        <begin position="555"/>
        <end position="572"/>
    </location>
</feature>
<feature type="transmembrane region" description="Helical" evidence="7">
    <location>
        <begin position="397"/>
        <end position="416"/>
    </location>
</feature>
<evidence type="ECO:0000256" key="4">
    <source>
        <dbReference type="ARBA" id="ARBA00022989"/>
    </source>
</evidence>
<accession>A0A8J5UWS7</accession>
<sequence length="705" mass="78034">MTIRDTQSDHSTVVFPQPPPSVFQSTPSHLSGITATSPSSPSPATIQPPNGFPIHPEAPPPSYTSHNFNFSDIGSSAPIRYIGSLIQEGDDDEQIEQVEHFKYTQDLERKLTVTSVIGLGFSVMGVPFGLSSTLWISLMDGANVTILYGWLLVGILSLCVVLSLCEIISKYPTAGGVYHFSAILSNEKYSKVSSWYTGWFLLIGNWTYAISIMFGGAQFILSIFGLKDVYVYKEDKILVLIVFFAILLFAGFVNFVFSKHLEKINKMCILWTIYTVLAIDFLLIFFAKRTNSIKEILTTFDNTRSGWPDPLAFIIGLQSPSFTITGYGMLFSITDEVKNPERNMPKGAISAIVMATITGIIFIIPILTILPELKLLLDDTPNIMPIDLVFKLATESYIVSFLMALLMIGTVLFQSIGSLTTASRSTYALARDGGLPKSHLFTEVNSIKQYTIPRNALLLSMAVCGTLSFLSLISQTAFNAFMGAAVISLALANGIPIFCLMLNKRRKLRGAPFKLYKIGWVINGISVIWVISSIFILCMPPVIKHLSWKSMNFSVVVFVLFIGIASLQYVTWGRNSFVGPQLDTDYFELNNLESAARKNLDQFVVGDEEEDELEEKGDIGEVIKGGSIGGGSIQVSRRNEYIPLEGNSNRIDSDRESVVDVHQRIRGSLHIKRELTEDDESSGLSTRSSSNDEDDNNNDDYEHVI</sequence>
<dbReference type="InterPro" id="IPR002293">
    <property type="entry name" value="AA/rel_permease1"/>
</dbReference>
<evidence type="ECO:0000256" key="7">
    <source>
        <dbReference type="SAM" id="Phobius"/>
    </source>
</evidence>
<comment type="subcellular location">
    <subcellularLocation>
        <location evidence="1">Membrane</location>
        <topology evidence="1">Multi-pass membrane protein</topology>
    </subcellularLocation>
</comment>
<evidence type="ECO:0000256" key="5">
    <source>
        <dbReference type="ARBA" id="ARBA00023136"/>
    </source>
</evidence>
<dbReference type="EMBL" id="JAGSYN010000192">
    <property type="protein sequence ID" value="KAG7661864.1"/>
    <property type="molecule type" value="Genomic_DNA"/>
</dbReference>
<dbReference type="AlphaFoldDB" id="A0A8J5UWS7"/>
<evidence type="ECO:0000313" key="9">
    <source>
        <dbReference type="Proteomes" id="UP000694255"/>
    </source>
</evidence>
<feature type="transmembrane region" description="Helical" evidence="7">
    <location>
        <begin position="480"/>
        <end position="503"/>
    </location>
</feature>
<gene>
    <name evidence="8" type="ORF">J8A68_004611</name>
</gene>
<keyword evidence="5 7" id="KW-0472">Membrane</keyword>
<feature type="transmembrane region" description="Helical" evidence="7">
    <location>
        <begin position="515"/>
        <end position="543"/>
    </location>
</feature>
<proteinExistence type="predicted"/>
<evidence type="ECO:0000313" key="8">
    <source>
        <dbReference type="EMBL" id="KAG7661864.1"/>
    </source>
</evidence>
<dbReference type="Proteomes" id="UP000694255">
    <property type="component" value="Unassembled WGS sequence"/>
</dbReference>
<dbReference type="GO" id="GO:0022857">
    <property type="term" value="F:transmembrane transporter activity"/>
    <property type="evidence" value="ECO:0007669"/>
    <property type="project" value="InterPro"/>
</dbReference>
<dbReference type="Pfam" id="PF13520">
    <property type="entry name" value="AA_permease_2"/>
    <property type="match status" value="1"/>
</dbReference>
<dbReference type="OrthoDB" id="3257095at2759"/>
<keyword evidence="2" id="KW-0813">Transport</keyword>
<feature type="transmembrane region" description="Helical" evidence="7">
    <location>
        <begin position="351"/>
        <end position="370"/>
    </location>
</feature>
<reference evidence="8 9" key="1">
    <citation type="journal article" date="2021" name="DNA Res.">
        <title>Genome analysis of Candida subhashii reveals its hybrid nature and dual mitochondrial genome conformations.</title>
        <authorList>
            <person name="Mixao V."/>
            <person name="Hegedusova E."/>
            <person name="Saus E."/>
            <person name="Pryszcz L.P."/>
            <person name="Cillingova A."/>
            <person name="Nosek J."/>
            <person name="Gabaldon T."/>
        </authorList>
    </citation>
    <scope>NUCLEOTIDE SEQUENCE [LARGE SCALE GENOMIC DNA]</scope>
    <source>
        <strain evidence="8 9">CBS 10753</strain>
    </source>
</reference>
<dbReference type="GO" id="GO:0016020">
    <property type="term" value="C:membrane"/>
    <property type="evidence" value="ECO:0007669"/>
    <property type="project" value="UniProtKB-SubCell"/>
</dbReference>
<feature type="transmembrane region" description="Helical" evidence="7">
    <location>
        <begin position="311"/>
        <end position="330"/>
    </location>
</feature>
<feature type="transmembrane region" description="Helical" evidence="7">
    <location>
        <begin position="111"/>
        <end position="135"/>
    </location>
</feature>
<keyword evidence="3 7" id="KW-0812">Transmembrane</keyword>
<feature type="compositionally biased region" description="Low complexity" evidence="6">
    <location>
        <begin position="22"/>
        <end position="49"/>
    </location>
</feature>
<organism evidence="8 9">
    <name type="scientific">[Candida] subhashii</name>
    <dbReference type="NCBI Taxonomy" id="561895"/>
    <lineage>
        <taxon>Eukaryota</taxon>
        <taxon>Fungi</taxon>
        <taxon>Dikarya</taxon>
        <taxon>Ascomycota</taxon>
        <taxon>Saccharomycotina</taxon>
        <taxon>Pichiomycetes</taxon>
        <taxon>Debaryomycetaceae</taxon>
        <taxon>Spathaspora</taxon>
    </lineage>
</organism>
<feature type="transmembrane region" description="Helical" evidence="7">
    <location>
        <begin position="237"/>
        <end position="257"/>
    </location>
</feature>
<feature type="transmembrane region" description="Helical" evidence="7">
    <location>
        <begin position="147"/>
        <end position="165"/>
    </location>
</feature>
<evidence type="ECO:0000256" key="1">
    <source>
        <dbReference type="ARBA" id="ARBA00004141"/>
    </source>
</evidence>
<comment type="caution">
    <text evidence="8">The sequence shown here is derived from an EMBL/GenBank/DDBJ whole genome shotgun (WGS) entry which is preliminary data.</text>
</comment>
<feature type="transmembrane region" description="Helical" evidence="7">
    <location>
        <begin position="456"/>
        <end position="474"/>
    </location>
</feature>
<feature type="region of interest" description="Disordered" evidence="6">
    <location>
        <begin position="1"/>
        <end position="58"/>
    </location>
</feature>
<evidence type="ECO:0000256" key="3">
    <source>
        <dbReference type="ARBA" id="ARBA00022692"/>
    </source>
</evidence>
<feature type="region of interest" description="Disordered" evidence="6">
    <location>
        <begin position="672"/>
        <end position="705"/>
    </location>
</feature>
<dbReference type="PANTHER" id="PTHR45649">
    <property type="entry name" value="AMINO-ACID PERMEASE BAT1"/>
    <property type="match status" value="1"/>
</dbReference>
<evidence type="ECO:0000256" key="2">
    <source>
        <dbReference type="ARBA" id="ARBA00022448"/>
    </source>
</evidence>
<feature type="transmembrane region" description="Helical" evidence="7">
    <location>
        <begin position="198"/>
        <end position="225"/>
    </location>
</feature>
<keyword evidence="4 7" id="KW-1133">Transmembrane helix</keyword>
<dbReference type="GeneID" id="73471411"/>
<dbReference type="PANTHER" id="PTHR45649:SF3">
    <property type="entry name" value="POLYAMINE TRANSPORTER TPO5"/>
    <property type="match status" value="1"/>
</dbReference>